<evidence type="ECO:0000313" key="1">
    <source>
        <dbReference type="EMBL" id="KAK0450519.1"/>
    </source>
</evidence>
<organism evidence="1 2">
    <name type="scientific">Armillaria tabescens</name>
    <name type="common">Ringless honey mushroom</name>
    <name type="synonym">Agaricus tabescens</name>
    <dbReference type="NCBI Taxonomy" id="1929756"/>
    <lineage>
        <taxon>Eukaryota</taxon>
        <taxon>Fungi</taxon>
        <taxon>Dikarya</taxon>
        <taxon>Basidiomycota</taxon>
        <taxon>Agaricomycotina</taxon>
        <taxon>Agaricomycetes</taxon>
        <taxon>Agaricomycetidae</taxon>
        <taxon>Agaricales</taxon>
        <taxon>Marasmiineae</taxon>
        <taxon>Physalacriaceae</taxon>
        <taxon>Desarmillaria</taxon>
    </lineage>
</organism>
<name>A0AA39JZU8_ARMTA</name>
<reference evidence="1" key="1">
    <citation type="submission" date="2023-06" db="EMBL/GenBank/DDBJ databases">
        <authorList>
            <consortium name="Lawrence Berkeley National Laboratory"/>
            <person name="Ahrendt S."/>
            <person name="Sahu N."/>
            <person name="Indic B."/>
            <person name="Wong-Bajracharya J."/>
            <person name="Merenyi Z."/>
            <person name="Ke H.-M."/>
            <person name="Monk M."/>
            <person name="Kocsube S."/>
            <person name="Drula E."/>
            <person name="Lipzen A."/>
            <person name="Balint B."/>
            <person name="Henrissat B."/>
            <person name="Andreopoulos B."/>
            <person name="Martin F.M."/>
            <person name="Harder C.B."/>
            <person name="Rigling D."/>
            <person name="Ford K.L."/>
            <person name="Foster G.D."/>
            <person name="Pangilinan J."/>
            <person name="Papanicolaou A."/>
            <person name="Barry K."/>
            <person name="LaButti K."/>
            <person name="Viragh M."/>
            <person name="Koriabine M."/>
            <person name="Yan M."/>
            <person name="Riley R."/>
            <person name="Champramary S."/>
            <person name="Plett K.L."/>
            <person name="Tsai I.J."/>
            <person name="Slot J."/>
            <person name="Sipos G."/>
            <person name="Plett J."/>
            <person name="Nagy L.G."/>
            <person name="Grigoriev I.V."/>
        </authorList>
    </citation>
    <scope>NUCLEOTIDE SEQUENCE</scope>
    <source>
        <strain evidence="1">CCBAS 213</strain>
    </source>
</reference>
<gene>
    <name evidence="1" type="ORF">EV420DRAFT_1562155</name>
</gene>
<evidence type="ECO:0000313" key="2">
    <source>
        <dbReference type="Proteomes" id="UP001175211"/>
    </source>
</evidence>
<dbReference type="EMBL" id="JAUEPS010000035">
    <property type="protein sequence ID" value="KAK0450519.1"/>
    <property type="molecule type" value="Genomic_DNA"/>
</dbReference>
<proteinExistence type="predicted"/>
<dbReference type="RefSeq" id="XP_060327390.1">
    <property type="nucleotide sequence ID" value="XM_060473887.1"/>
</dbReference>
<dbReference type="Proteomes" id="UP001175211">
    <property type="component" value="Unassembled WGS sequence"/>
</dbReference>
<dbReference type="GeneID" id="85357435"/>
<comment type="caution">
    <text evidence="1">The sequence shown here is derived from an EMBL/GenBank/DDBJ whole genome shotgun (WGS) entry which is preliminary data.</text>
</comment>
<sequence>MHTVGFRYWICPGLMQPHLRAQSLPFRALLVCRASSVIVPDTLAAPHRHRLTSLAFSNAQLDKNWSDRRWHPTLRAPSIRNDARGKFGGFHAFMCLNALLCSVVIGYRCRQRYQDAIRAKIDEASPYRKTELGEDSLEFIMNYSTAIALKIFDANNFRLVDFDDYASTVVYFCALNCEGMVEVPVEVFFEWNPGYQEYHYWLYEYHRDLLLSLPDCDLRDRLRGRMRDACLRLHALLSDSSVQGALEETVNWGLYGEEKVNPVKYDSRLCVSQLGERCFHTLAGIIDKAEEMVDYTVIEVWR</sequence>
<accession>A0AA39JZU8</accession>
<dbReference type="AlphaFoldDB" id="A0AA39JZU8"/>
<protein>
    <submittedName>
        <fullName evidence="1">Uncharacterized protein</fullName>
    </submittedName>
</protein>
<keyword evidence="2" id="KW-1185">Reference proteome</keyword>